<dbReference type="PROSITE" id="PS50011">
    <property type="entry name" value="PROTEIN_KINASE_DOM"/>
    <property type="match status" value="1"/>
</dbReference>
<dbReference type="AlphaFoldDB" id="A0A1U7IE95"/>
<dbReference type="Proteomes" id="UP000185860">
    <property type="component" value="Unassembled WGS sequence"/>
</dbReference>
<dbReference type="InterPro" id="IPR001680">
    <property type="entry name" value="WD40_rpt"/>
</dbReference>
<dbReference type="NCBIfam" id="NF045510">
    <property type="entry name" value="4Cys_prefix_kin"/>
    <property type="match status" value="1"/>
</dbReference>
<dbReference type="PANTHER" id="PTHR44019">
    <property type="entry name" value="WD REPEAT-CONTAINING PROTEIN 55"/>
    <property type="match status" value="1"/>
</dbReference>
<keyword evidence="2" id="KW-0677">Repeat</keyword>
<reference evidence="5 6" key="1">
    <citation type="submission" date="2016-11" db="EMBL/GenBank/DDBJ databases">
        <title>Draft Genome Sequences of Nine Cyanobacterial Strains from Diverse Habitats.</title>
        <authorList>
            <person name="Zhu T."/>
            <person name="Hou S."/>
            <person name="Lu X."/>
            <person name="Hess W.R."/>
        </authorList>
    </citation>
    <scope>NUCLEOTIDE SEQUENCE [LARGE SCALE GENOMIC DNA]</scope>
    <source>
        <strain evidence="5 6">IAM M-71</strain>
    </source>
</reference>
<feature type="repeat" description="WD" evidence="3">
    <location>
        <begin position="499"/>
        <end position="540"/>
    </location>
</feature>
<dbReference type="OrthoDB" id="500858at2"/>
<dbReference type="GO" id="GO:0004672">
    <property type="term" value="F:protein kinase activity"/>
    <property type="evidence" value="ECO:0007669"/>
    <property type="project" value="InterPro"/>
</dbReference>
<dbReference type="CDD" id="cd00200">
    <property type="entry name" value="WD40"/>
    <property type="match status" value="1"/>
</dbReference>
<dbReference type="Gene3D" id="2.130.10.10">
    <property type="entry name" value="YVTN repeat-like/Quinoprotein amine dehydrogenase"/>
    <property type="match status" value="3"/>
</dbReference>
<keyword evidence="1 3" id="KW-0853">WD repeat</keyword>
<dbReference type="RefSeq" id="WP_073595439.1">
    <property type="nucleotide sequence ID" value="NZ_MRCE01000023.1"/>
</dbReference>
<feature type="domain" description="Protein kinase" evidence="4">
    <location>
        <begin position="34"/>
        <end position="295"/>
    </location>
</feature>
<evidence type="ECO:0000313" key="6">
    <source>
        <dbReference type="Proteomes" id="UP000185860"/>
    </source>
</evidence>
<dbReference type="InterPro" id="IPR011009">
    <property type="entry name" value="Kinase-like_dom_sf"/>
</dbReference>
<name>A0A1U7IE95_9CYAN</name>
<dbReference type="EMBL" id="MRCE01000023">
    <property type="protein sequence ID" value="OKH35231.1"/>
    <property type="molecule type" value="Genomic_DNA"/>
</dbReference>
<evidence type="ECO:0000256" key="3">
    <source>
        <dbReference type="PROSITE-ProRule" id="PRU00221"/>
    </source>
</evidence>
<feature type="repeat" description="WD" evidence="3">
    <location>
        <begin position="416"/>
        <end position="457"/>
    </location>
</feature>
<evidence type="ECO:0000256" key="2">
    <source>
        <dbReference type="ARBA" id="ARBA00022737"/>
    </source>
</evidence>
<comment type="caution">
    <text evidence="5">The sequence shown here is derived from an EMBL/GenBank/DDBJ whole genome shotgun (WGS) entry which is preliminary data.</text>
</comment>
<protein>
    <recommendedName>
        <fullName evidence="4">Protein kinase domain-containing protein</fullName>
    </recommendedName>
</protein>
<gene>
    <name evidence="5" type="ORF">NIES2119_20875</name>
</gene>
<dbReference type="InterPro" id="IPR036322">
    <property type="entry name" value="WD40_repeat_dom_sf"/>
</dbReference>
<dbReference type="GO" id="GO:0005524">
    <property type="term" value="F:ATP binding"/>
    <property type="evidence" value="ECO:0007669"/>
    <property type="project" value="InterPro"/>
</dbReference>
<dbReference type="PANTHER" id="PTHR44019:SF8">
    <property type="entry name" value="POC1 CENTRIOLAR PROTEIN HOMOLOG"/>
    <property type="match status" value="1"/>
</dbReference>
<dbReference type="Gene3D" id="3.30.200.20">
    <property type="entry name" value="Phosphorylase Kinase, domain 1"/>
    <property type="match status" value="1"/>
</dbReference>
<dbReference type="PROSITE" id="PS50082">
    <property type="entry name" value="WD_REPEATS_2"/>
    <property type="match status" value="6"/>
</dbReference>
<dbReference type="Pfam" id="PF00069">
    <property type="entry name" value="Pkinase"/>
    <property type="match status" value="1"/>
</dbReference>
<feature type="repeat" description="WD" evidence="3">
    <location>
        <begin position="324"/>
        <end position="355"/>
    </location>
</feature>
<dbReference type="SUPFAM" id="SSF56112">
    <property type="entry name" value="Protein kinase-like (PK-like)"/>
    <property type="match status" value="1"/>
</dbReference>
<dbReference type="PROSITE" id="PS50294">
    <property type="entry name" value="WD_REPEATS_REGION"/>
    <property type="match status" value="6"/>
</dbReference>
<dbReference type="CDD" id="cd14014">
    <property type="entry name" value="STKc_PknB_like"/>
    <property type="match status" value="1"/>
</dbReference>
<organism evidence="5 6">
    <name type="scientific">[Phormidium ambiguum] IAM M-71</name>
    <dbReference type="NCBI Taxonomy" id="454136"/>
    <lineage>
        <taxon>Bacteria</taxon>
        <taxon>Bacillati</taxon>
        <taxon>Cyanobacteriota</taxon>
        <taxon>Cyanophyceae</taxon>
        <taxon>Oscillatoriophycideae</taxon>
        <taxon>Aerosakkonematales</taxon>
        <taxon>Aerosakkonemataceae</taxon>
        <taxon>Floridanema</taxon>
    </lineage>
</organism>
<dbReference type="InterPro" id="IPR015943">
    <property type="entry name" value="WD40/YVTN_repeat-like_dom_sf"/>
</dbReference>
<dbReference type="SMART" id="SM00220">
    <property type="entry name" value="S_TKc"/>
    <property type="match status" value="1"/>
</dbReference>
<evidence type="ECO:0000259" key="4">
    <source>
        <dbReference type="PROSITE" id="PS50011"/>
    </source>
</evidence>
<evidence type="ECO:0000256" key="1">
    <source>
        <dbReference type="ARBA" id="ARBA00022574"/>
    </source>
</evidence>
<sequence length="617" mass="68998">MSYCLNPQCQKSINPDDTKFCLSCGSRLLLADRYRAIQPLIHGGFGRTFLAMDEFKPSRPQCVIKQFFPQFQKAETAKKAAEMFRNEAIRLEELGNHPQIAELLAYIDQDNCQFLVQEFIEGKNLDRELTENGAFNERQIHQLLNDLLLVLRFVHDRQIIHRDIKPANVIRRSSDRQLVLIDFGAAKLTTELGLELTGTVIGSAGYIAPEQLLGKAVFASDLYSLGVTCIYLLTQVHPVDLYDPGEGVWVWRKYLKHGVSDQLGEVLDKLLETATARRYQSVSEVLNDLNLHLFEANTNILNKDVSLPSVSQPLSQNWKYIGTIFGHSTRVLSLAISPDGKTLASSSENGTIKWWYLDFSQVKNGSISLPSKSLSGSESAINSIAFTPDGQSLISGDRDGRIDYWNLETGKLQNSLLAHTEAIKSIAISTDGYFLASAGEEKNIKVWQFHNQELVYSFGEKDWINAIAFCPTNQVIASGGKNQNIKLRSLRTGKLVQTLEWDSSSVYHLAFSPDGKILAAGGSGRKIQLWNWETGELVNSLKSNLYAVRSLCFSPDGQILASGGEDTTIKIWHWQTEKLLASFPHHLQLVSSLVFSTDSKFLISGSHDKSIKFWQGF</sequence>
<feature type="repeat" description="WD" evidence="3">
    <location>
        <begin position="541"/>
        <end position="582"/>
    </location>
</feature>
<feature type="repeat" description="WD" evidence="3">
    <location>
        <begin position="374"/>
        <end position="415"/>
    </location>
</feature>
<feature type="repeat" description="WD" evidence="3">
    <location>
        <begin position="583"/>
        <end position="617"/>
    </location>
</feature>
<dbReference type="InterPro" id="IPR050505">
    <property type="entry name" value="WDR55/POC1"/>
</dbReference>
<dbReference type="STRING" id="454136.NIES2119_20875"/>
<proteinExistence type="predicted"/>
<dbReference type="SMART" id="SM00320">
    <property type="entry name" value="WD40"/>
    <property type="match status" value="7"/>
</dbReference>
<dbReference type="SUPFAM" id="SSF50978">
    <property type="entry name" value="WD40 repeat-like"/>
    <property type="match status" value="1"/>
</dbReference>
<evidence type="ECO:0000313" key="5">
    <source>
        <dbReference type="EMBL" id="OKH35231.1"/>
    </source>
</evidence>
<dbReference type="InterPro" id="IPR000719">
    <property type="entry name" value="Prot_kinase_dom"/>
</dbReference>
<dbReference type="Gene3D" id="1.10.510.10">
    <property type="entry name" value="Transferase(Phosphotransferase) domain 1"/>
    <property type="match status" value="1"/>
</dbReference>
<dbReference type="Pfam" id="PF00400">
    <property type="entry name" value="WD40"/>
    <property type="match status" value="7"/>
</dbReference>
<accession>A0A1U7IE95</accession>